<dbReference type="GO" id="GO:0046983">
    <property type="term" value="F:protein dimerization activity"/>
    <property type="evidence" value="ECO:0007669"/>
    <property type="project" value="InterPro"/>
</dbReference>
<feature type="domain" description="MADS-box" evidence="7">
    <location>
        <begin position="1"/>
        <end position="52"/>
    </location>
</feature>
<feature type="compositionally biased region" description="Basic residues" evidence="6">
    <location>
        <begin position="157"/>
        <end position="166"/>
    </location>
</feature>
<dbReference type="InterPro" id="IPR002100">
    <property type="entry name" value="TF_MADSbox"/>
</dbReference>
<evidence type="ECO:0000256" key="3">
    <source>
        <dbReference type="ARBA" id="ARBA00023125"/>
    </source>
</evidence>
<name>A0AAP0N337_9ROSI</name>
<dbReference type="Proteomes" id="UP001428341">
    <property type="component" value="Unassembled WGS sequence"/>
</dbReference>
<dbReference type="EMBL" id="JBCGBO010000001">
    <property type="protein sequence ID" value="KAK9230651.1"/>
    <property type="molecule type" value="Genomic_DNA"/>
</dbReference>
<accession>A0AAP0N337</accession>
<gene>
    <name evidence="8" type="ORF">WN944_023623</name>
</gene>
<keyword evidence="4" id="KW-0804">Transcription</keyword>
<feature type="compositionally biased region" description="Basic and acidic residues" evidence="6">
    <location>
        <begin position="167"/>
        <end position="184"/>
    </location>
</feature>
<protein>
    <recommendedName>
        <fullName evidence="7">MADS-box domain-containing protein</fullName>
    </recommendedName>
</protein>
<dbReference type="Pfam" id="PF00319">
    <property type="entry name" value="SRF-TF"/>
    <property type="match status" value="1"/>
</dbReference>
<evidence type="ECO:0000256" key="2">
    <source>
        <dbReference type="ARBA" id="ARBA00023015"/>
    </source>
</evidence>
<keyword evidence="5" id="KW-0539">Nucleus</keyword>
<feature type="region of interest" description="Disordered" evidence="6">
    <location>
        <begin position="147"/>
        <end position="195"/>
    </location>
</feature>
<organism evidence="8 9">
    <name type="scientific">Citrus x changshan-huyou</name>
    <dbReference type="NCBI Taxonomy" id="2935761"/>
    <lineage>
        <taxon>Eukaryota</taxon>
        <taxon>Viridiplantae</taxon>
        <taxon>Streptophyta</taxon>
        <taxon>Embryophyta</taxon>
        <taxon>Tracheophyta</taxon>
        <taxon>Spermatophyta</taxon>
        <taxon>Magnoliopsida</taxon>
        <taxon>eudicotyledons</taxon>
        <taxon>Gunneridae</taxon>
        <taxon>Pentapetalae</taxon>
        <taxon>rosids</taxon>
        <taxon>malvids</taxon>
        <taxon>Sapindales</taxon>
        <taxon>Rutaceae</taxon>
        <taxon>Aurantioideae</taxon>
        <taxon>Citrus</taxon>
    </lineage>
</organism>
<dbReference type="SUPFAM" id="SSF55455">
    <property type="entry name" value="SRF-like"/>
    <property type="match status" value="1"/>
</dbReference>
<evidence type="ECO:0000313" key="8">
    <source>
        <dbReference type="EMBL" id="KAK9230651.1"/>
    </source>
</evidence>
<dbReference type="GO" id="GO:0003677">
    <property type="term" value="F:DNA binding"/>
    <property type="evidence" value="ECO:0007669"/>
    <property type="project" value="UniProtKB-KW"/>
</dbReference>
<dbReference type="InterPro" id="IPR036879">
    <property type="entry name" value="TF_MADSbox_sf"/>
</dbReference>
<evidence type="ECO:0000313" key="9">
    <source>
        <dbReference type="Proteomes" id="UP001428341"/>
    </source>
</evidence>
<evidence type="ECO:0000256" key="5">
    <source>
        <dbReference type="ARBA" id="ARBA00023242"/>
    </source>
</evidence>
<evidence type="ECO:0000256" key="4">
    <source>
        <dbReference type="ARBA" id="ARBA00023163"/>
    </source>
</evidence>
<dbReference type="SMART" id="SM00432">
    <property type="entry name" value="MADS"/>
    <property type="match status" value="1"/>
</dbReference>
<keyword evidence="9" id="KW-1185">Reference proteome</keyword>
<evidence type="ECO:0000256" key="6">
    <source>
        <dbReference type="SAM" id="MobiDB-lite"/>
    </source>
</evidence>
<comment type="caution">
    <text evidence="8">The sequence shown here is derived from an EMBL/GenBank/DDBJ whole genome shotgun (WGS) entry which is preliminary data.</text>
</comment>
<dbReference type="Gene3D" id="3.40.1810.10">
    <property type="entry name" value="Transcription factor, MADS-box"/>
    <property type="match status" value="1"/>
</dbReference>
<keyword evidence="2" id="KW-0805">Transcription regulation</keyword>
<dbReference type="InterPro" id="IPR050142">
    <property type="entry name" value="MADS-box/MEF2_TF"/>
</dbReference>
<dbReference type="PROSITE" id="PS50066">
    <property type="entry name" value="MADS_BOX_2"/>
    <property type="match status" value="1"/>
</dbReference>
<keyword evidence="3" id="KW-0238">DNA-binding</keyword>
<proteinExistence type="predicted"/>
<dbReference type="GO" id="GO:0005634">
    <property type="term" value="C:nucleus"/>
    <property type="evidence" value="ECO:0007669"/>
    <property type="project" value="UniProtKB-SubCell"/>
</dbReference>
<evidence type="ECO:0000256" key="1">
    <source>
        <dbReference type="ARBA" id="ARBA00004123"/>
    </source>
</evidence>
<comment type="subcellular location">
    <subcellularLocation>
        <location evidence="1">Nucleus</location>
    </subcellularLocation>
</comment>
<evidence type="ECO:0000259" key="7">
    <source>
        <dbReference type="PROSITE" id="PS50066"/>
    </source>
</evidence>
<dbReference type="PANTHER" id="PTHR48019">
    <property type="entry name" value="SERUM RESPONSE FACTOR HOMOLOG"/>
    <property type="match status" value="1"/>
</dbReference>
<reference evidence="8 9" key="1">
    <citation type="submission" date="2024-05" db="EMBL/GenBank/DDBJ databases">
        <title>Haplotype-resolved chromosome-level genome assembly of Huyou (Citrus changshanensis).</title>
        <authorList>
            <person name="Miao C."/>
            <person name="Chen W."/>
            <person name="Wu Y."/>
            <person name="Wang L."/>
            <person name="Zhao S."/>
            <person name="Grierson D."/>
            <person name="Xu C."/>
            <person name="Chen K."/>
        </authorList>
    </citation>
    <scope>NUCLEOTIDE SEQUENCE [LARGE SCALE GENOMIC DNA]</scope>
    <source>
        <strain evidence="8">01-14</strain>
        <tissue evidence="8">Leaf</tissue>
    </source>
</reference>
<feature type="compositionally biased region" description="Polar residues" evidence="6">
    <location>
        <begin position="185"/>
        <end position="194"/>
    </location>
</feature>
<sequence length="524" mass="59159">MGKKIEIKKIADAKARQVTYAKRKKSLIKKAREISVACGIDLVLITFSPTKRGRSTKFCSMKRIEDLIQRYLNLSPEKKFHEVNNCKVHCEANICKDLERRITRTSVETEIVEDQLRFYEPDPKDDLSSSNIILLERNLKQALQQVQNKKNELIKSPSRKYKKRNQLKKDKAKQDDHLTKERQTKNPGSGSLQMQHDHLISDPFSFPECSFEELLAHVRRVAAAGNLQFPPTYSSSVQHQPIIGDQISSLGVPNQQFNFSPVGLEAPMQGFHQSYPTQTHGHNWTNANNQNVVPHTSHFQANPSKVDFTDTNNIFSTIQNSDHFNIKFDQPFNFERVPNTIAAITIDSNNNNSEHLNFTNAVTGDCNNNGSVVDNNNNNGSSIENNGSSDADPIAQIPPTIDNTYIQNVMSPTFQFEADFNEVNFTDGTFNTILSNTNQPLNSKRVFSPVDYEPIVTNNNNNDNGSTEKNGGSDAALCTQVNLLPNSNEAEKGNKENNWSLDSDDLKWAEDLNWEDLRILLAEF</sequence>
<dbReference type="AlphaFoldDB" id="A0AAP0N337"/>
<dbReference type="PRINTS" id="PR00404">
    <property type="entry name" value="MADSDOMAIN"/>
</dbReference>